<feature type="short sequence motif" description="TonB C-terminal box" evidence="12">
    <location>
        <begin position="660"/>
        <end position="677"/>
    </location>
</feature>
<evidence type="ECO:0000256" key="5">
    <source>
        <dbReference type="ARBA" id="ARBA00022692"/>
    </source>
</evidence>
<evidence type="ECO:0000256" key="12">
    <source>
        <dbReference type="PROSITE-ProRule" id="PRU10144"/>
    </source>
</evidence>
<keyword evidence="10 11" id="KW-0998">Cell outer membrane</keyword>
<evidence type="ECO:0000256" key="9">
    <source>
        <dbReference type="ARBA" id="ARBA00023170"/>
    </source>
</evidence>
<sequence>MRKALKFLPLLVSPVIYADTQNEDFLSMSLEELLQVEITGSTLTTENIKTVPSSVTVFTQTEISRMGLDTLDELMNLVPGFQSARSSFSSLIFPFSSRGRRIAQPSAEILVMVDGQRLQDPGTSGSAEIIPKYPLINIERIEFIRGSGSSIYGSNAMMGVINIISRSNENELSASLGSFDRKQIYLQSSNNMGDAVVDVFAHIDTDNGDEFNLQDTFSTNRIDTDDPRKLANLNIKVRWQDTQLNIQHNQFNSENFYEADGISNDFNERDAMLSSISLQHDFNWQSVTSYARLSYSRSELNISAQITPAGFFNDGNPPESAPLSNDPLLVSPAFDNFTETRALLHNNWEINEKNSLQFGAELRHLNIPESIADNNFDIGELANGINPVTYYGTLQPTTTVQASSSRDIIGLYTQLQHQLFDQAQLTLGLRYDDFSDIDSHLSPRISIVQNLNQNHTLKLLYGEAFRAPSESELNLQNNARLLGNPNLNAESVTSTELVWVAQWPQTGLALSIFENHFEDSIVQTNIGNGQLQYENVDQDGTEGFEFEFSHEFNPHWLLRGTYTNFNELPDLSFHESSQLASFMINYQNQKLNINLITTYSGKREMATGGSDDNLITLDDYWQLFAKINYNFTPEWKFYIQAKNLLDEDYLTPAANAVLTEGVANRGREILTGLVWEF</sequence>
<dbReference type="AlphaFoldDB" id="A0A370DI11"/>
<comment type="caution">
    <text evidence="17">The sequence shown here is derived from an EMBL/GenBank/DDBJ whole genome shotgun (WGS) entry which is preliminary data.</text>
</comment>
<keyword evidence="7 13" id="KW-0798">TonB box</keyword>
<evidence type="ECO:0000256" key="2">
    <source>
        <dbReference type="ARBA" id="ARBA00008143"/>
    </source>
</evidence>
<organism evidence="17 18">
    <name type="scientific">endosymbiont of Galathealinum brachiosum</name>
    <dbReference type="NCBI Taxonomy" id="2200906"/>
    <lineage>
        <taxon>Bacteria</taxon>
        <taxon>Pseudomonadati</taxon>
        <taxon>Pseudomonadota</taxon>
        <taxon>Gammaproteobacteria</taxon>
        <taxon>sulfur-oxidizing symbionts</taxon>
    </lineage>
</organism>
<evidence type="ECO:0000256" key="3">
    <source>
        <dbReference type="ARBA" id="ARBA00022448"/>
    </source>
</evidence>
<evidence type="ECO:0000256" key="1">
    <source>
        <dbReference type="ARBA" id="ARBA00004571"/>
    </source>
</evidence>
<dbReference type="Gene3D" id="2.170.130.10">
    <property type="entry name" value="TonB-dependent receptor, plug domain"/>
    <property type="match status" value="1"/>
</dbReference>
<evidence type="ECO:0000256" key="8">
    <source>
        <dbReference type="ARBA" id="ARBA00023136"/>
    </source>
</evidence>
<dbReference type="Pfam" id="PF00593">
    <property type="entry name" value="TonB_dep_Rec_b-barrel"/>
    <property type="match status" value="1"/>
</dbReference>
<evidence type="ECO:0000259" key="15">
    <source>
        <dbReference type="Pfam" id="PF00593"/>
    </source>
</evidence>
<keyword evidence="18" id="KW-1185">Reference proteome</keyword>
<dbReference type="GO" id="GO:0044718">
    <property type="term" value="P:siderophore transmembrane transport"/>
    <property type="evidence" value="ECO:0007669"/>
    <property type="project" value="TreeGrafter"/>
</dbReference>
<dbReference type="InterPro" id="IPR037066">
    <property type="entry name" value="Plug_dom_sf"/>
</dbReference>
<dbReference type="CDD" id="cd01347">
    <property type="entry name" value="ligand_gated_channel"/>
    <property type="match status" value="1"/>
</dbReference>
<dbReference type="PROSITE" id="PS01156">
    <property type="entry name" value="TONB_DEPENDENT_REC_2"/>
    <property type="match status" value="1"/>
</dbReference>
<feature type="signal peptide" evidence="14">
    <location>
        <begin position="1"/>
        <end position="18"/>
    </location>
</feature>
<dbReference type="PROSITE" id="PS52016">
    <property type="entry name" value="TONB_DEPENDENT_REC_3"/>
    <property type="match status" value="1"/>
</dbReference>
<dbReference type="PANTHER" id="PTHR30069:SF29">
    <property type="entry name" value="HEMOGLOBIN AND HEMOGLOBIN-HAPTOGLOBIN-BINDING PROTEIN 1-RELATED"/>
    <property type="match status" value="1"/>
</dbReference>
<dbReference type="InterPro" id="IPR039426">
    <property type="entry name" value="TonB-dep_rcpt-like"/>
</dbReference>
<keyword evidence="4 11" id="KW-1134">Transmembrane beta strand</keyword>
<evidence type="ECO:0000256" key="13">
    <source>
        <dbReference type="RuleBase" id="RU003357"/>
    </source>
</evidence>
<dbReference type="PANTHER" id="PTHR30069">
    <property type="entry name" value="TONB-DEPENDENT OUTER MEMBRANE RECEPTOR"/>
    <property type="match status" value="1"/>
</dbReference>
<keyword evidence="3 11" id="KW-0813">Transport</keyword>
<gene>
    <name evidence="17" type="ORF">DIZ80_03570</name>
</gene>
<dbReference type="SUPFAM" id="SSF56935">
    <property type="entry name" value="Porins"/>
    <property type="match status" value="1"/>
</dbReference>
<name>A0A370DI11_9GAMM</name>
<dbReference type="GO" id="GO:0015344">
    <property type="term" value="F:siderophore uptake transmembrane transporter activity"/>
    <property type="evidence" value="ECO:0007669"/>
    <property type="project" value="TreeGrafter"/>
</dbReference>
<evidence type="ECO:0000256" key="7">
    <source>
        <dbReference type="ARBA" id="ARBA00023077"/>
    </source>
</evidence>
<accession>A0A370DI11</accession>
<dbReference type="GO" id="GO:0009279">
    <property type="term" value="C:cell outer membrane"/>
    <property type="evidence" value="ECO:0007669"/>
    <property type="project" value="UniProtKB-SubCell"/>
</dbReference>
<dbReference type="Proteomes" id="UP000254266">
    <property type="component" value="Unassembled WGS sequence"/>
</dbReference>
<keyword evidence="8 11" id="KW-0472">Membrane</keyword>
<keyword evidence="9" id="KW-0675">Receptor</keyword>
<dbReference type="InterPro" id="IPR036942">
    <property type="entry name" value="Beta-barrel_TonB_sf"/>
</dbReference>
<evidence type="ECO:0000256" key="14">
    <source>
        <dbReference type="SAM" id="SignalP"/>
    </source>
</evidence>
<evidence type="ECO:0000256" key="6">
    <source>
        <dbReference type="ARBA" id="ARBA00022729"/>
    </source>
</evidence>
<keyword evidence="6 14" id="KW-0732">Signal</keyword>
<keyword evidence="5 11" id="KW-0812">Transmembrane</keyword>
<reference evidence="17 18" key="1">
    <citation type="journal article" date="2018" name="ISME J.">
        <title>Endosymbiont genomes yield clues of tubeworm success.</title>
        <authorList>
            <person name="Li Y."/>
            <person name="Liles M.R."/>
            <person name="Halanych K.M."/>
        </authorList>
    </citation>
    <scope>NUCLEOTIDE SEQUENCE [LARGE SCALE GENOMIC DNA]</scope>
    <source>
        <strain evidence="17">A1464</strain>
    </source>
</reference>
<dbReference type="InterPro" id="IPR010917">
    <property type="entry name" value="TonB_rcpt_CS"/>
</dbReference>
<comment type="similarity">
    <text evidence="2">Belongs to the TonB-dependent receptor family. Hemoglobin/haptoglobin binding protein subfamily.</text>
</comment>
<evidence type="ECO:0000259" key="16">
    <source>
        <dbReference type="Pfam" id="PF07715"/>
    </source>
</evidence>
<dbReference type="InterPro" id="IPR000531">
    <property type="entry name" value="Beta-barrel_TonB"/>
</dbReference>
<dbReference type="Pfam" id="PF07715">
    <property type="entry name" value="Plug"/>
    <property type="match status" value="1"/>
</dbReference>
<evidence type="ECO:0000256" key="10">
    <source>
        <dbReference type="ARBA" id="ARBA00023237"/>
    </source>
</evidence>
<evidence type="ECO:0008006" key="19">
    <source>
        <dbReference type="Google" id="ProtNLM"/>
    </source>
</evidence>
<dbReference type="Gene3D" id="2.40.170.20">
    <property type="entry name" value="TonB-dependent receptor, beta-barrel domain"/>
    <property type="match status" value="1"/>
</dbReference>
<feature type="domain" description="TonB-dependent receptor-like beta-barrel" evidence="15">
    <location>
        <begin position="215"/>
        <end position="644"/>
    </location>
</feature>
<evidence type="ECO:0000313" key="17">
    <source>
        <dbReference type="EMBL" id="RDH84559.1"/>
    </source>
</evidence>
<evidence type="ECO:0000256" key="11">
    <source>
        <dbReference type="PROSITE-ProRule" id="PRU01360"/>
    </source>
</evidence>
<feature type="chain" id="PRO_5016876201" description="TonB-dependent receptor" evidence="14">
    <location>
        <begin position="19"/>
        <end position="677"/>
    </location>
</feature>
<proteinExistence type="inferred from homology"/>
<evidence type="ECO:0000313" key="18">
    <source>
        <dbReference type="Proteomes" id="UP000254266"/>
    </source>
</evidence>
<feature type="domain" description="TonB-dependent receptor plug" evidence="16">
    <location>
        <begin position="48"/>
        <end position="160"/>
    </location>
</feature>
<dbReference type="InterPro" id="IPR012910">
    <property type="entry name" value="Plug_dom"/>
</dbReference>
<evidence type="ECO:0000256" key="4">
    <source>
        <dbReference type="ARBA" id="ARBA00022452"/>
    </source>
</evidence>
<dbReference type="EMBL" id="QFXC01000007">
    <property type="protein sequence ID" value="RDH84559.1"/>
    <property type="molecule type" value="Genomic_DNA"/>
</dbReference>
<comment type="subcellular location">
    <subcellularLocation>
        <location evidence="1 11">Cell outer membrane</location>
        <topology evidence="1 11">Multi-pass membrane protein</topology>
    </subcellularLocation>
</comment>
<protein>
    <recommendedName>
        <fullName evidence="19">TonB-dependent receptor</fullName>
    </recommendedName>
</protein>